<feature type="region of interest" description="Disordered" evidence="1">
    <location>
        <begin position="65"/>
        <end position="85"/>
    </location>
</feature>
<dbReference type="EMBL" id="CAADRP010002174">
    <property type="protein sequence ID" value="VFU62917.1"/>
    <property type="molecule type" value="Genomic_DNA"/>
</dbReference>
<protein>
    <submittedName>
        <fullName evidence="2">Uncharacterized protein</fullName>
    </submittedName>
</protein>
<feature type="compositionally biased region" description="Acidic residues" evidence="1">
    <location>
        <begin position="75"/>
        <end position="85"/>
    </location>
</feature>
<reference evidence="2" key="1">
    <citation type="submission" date="2019-03" db="EMBL/GenBank/DDBJ databases">
        <authorList>
            <person name="Mank J."/>
            <person name="Almeida P."/>
        </authorList>
    </citation>
    <scope>NUCLEOTIDE SEQUENCE</scope>
    <source>
        <strain evidence="2">78183</strain>
    </source>
</reference>
<evidence type="ECO:0000313" key="2">
    <source>
        <dbReference type="EMBL" id="VFU62917.1"/>
    </source>
</evidence>
<evidence type="ECO:0000256" key="1">
    <source>
        <dbReference type="SAM" id="MobiDB-lite"/>
    </source>
</evidence>
<name>A0A6N2NB17_SALVM</name>
<proteinExistence type="predicted"/>
<sequence length="104" mass="11598">MPQIQQLLWVLLTGGNVKMARKMEVFIDHSAKEGLLLSLGIFLMLDLAVVVAEKAAKSIADLNIAEDSESSKGEPEEEESAIEGEEREYLDYDGNLSFLFDFVF</sequence>
<dbReference type="AlphaFoldDB" id="A0A6N2NB17"/>
<gene>
    <name evidence="2" type="ORF">SVIM_LOCUS476880</name>
</gene>
<organism evidence="2">
    <name type="scientific">Salix viminalis</name>
    <name type="common">Common osier</name>
    <name type="synonym">Basket willow</name>
    <dbReference type="NCBI Taxonomy" id="40686"/>
    <lineage>
        <taxon>Eukaryota</taxon>
        <taxon>Viridiplantae</taxon>
        <taxon>Streptophyta</taxon>
        <taxon>Embryophyta</taxon>
        <taxon>Tracheophyta</taxon>
        <taxon>Spermatophyta</taxon>
        <taxon>Magnoliopsida</taxon>
        <taxon>eudicotyledons</taxon>
        <taxon>Gunneridae</taxon>
        <taxon>Pentapetalae</taxon>
        <taxon>rosids</taxon>
        <taxon>fabids</taxon>
        <taxon>Malpighiales</taxon>
        <taxon>Salicaceae</taxon>
        <taxon>Saliceae</taxon>
        <taxon>Salix</taxon>
    </lineage>
</organism>
<accession>A0A6N2NB17</accession>